<name>A0A0R3RJN6_9BILA</name>
<sequence length="149" mass="17894">MLMMWKQKYADRILVEIAISGTILFAILSMRMRRNSMWINFLFIIIVSSSLYLYSFLLNIHFYSLPLVFYKRIFDGTEQRYYLVLFYWICIFATVIFCIIVNHLSHCSTIHRKFFHLAVSLICIAGIQYDFELIWLSAWLMLCIFVIIE</sequence>
<protein>
    <submittedName>
        <fullName evidence="3">7TM_GPCR_Srx domain-containing protein</fullName>
    </submittedName>
</protein>
<evidence type="ECO:0000256" key="1">
    <source>
        <dbReference type="SAM" id="Phobius"/>
    </source>
</evidence>
<dbReference type="Proteomes" id="UP000050640">
    <property type="component" value="Unplaced"/>
</dbReference>
<keyword evidence="1" id="KW-0812">Transmembrane</keyword>
<keyword evidence="2" id="KW-1185">Reference proteome</keyword>
<feature type="transmembrane region" description="Helical" evidence="1">
    <location>
        <begin position="12"/>
        <end position="30"/>
    </location>
</feature>
<proteinExistence type="predicted"/>
<organism evidence="2 3">
    <name type="scientific">Elaeophora elaphi</name>
    <dbReference type="NCBI Taxonomy" id="1147741"/>
    <lineage>
        <taxon>Eukaryota</taxon>
        <taxon>Metazoa</taxon>
        <taxon>Ecdysozoa</taxon>
        <taxon>Nematoda</taxon>
        <taxon>Chromadorea</taxon>
        <taxon>Rhabditida</taxon>
        <taxon>Spirurina</taxon>
        <taxon>Spiruromorpha</taxon>
        <taxon>Filarioidea</taxon>
        <taxon>Onchocercidae</taxon>
        <taxon>Elaeophora</taxon>
    </lineage>
</organism>
<keyword evidence="1" id="KW-1133">Transmembrane helix</keyword>
<feature type="transmembrane region" description="Helical" evidence="1">
    <location>
        <begin position="114"/>
        <end position="147"/>
    </location>
</feature>
<keyword evidence="1" id="KW-0472">Membrane</keyword>
<dbReference type="WBParaSite" id="EEL_0000169501-mRNA-1">
    <property type="protein sequence ID" value="EEL_0000169501-mRNA-1"/>
    <property type="gene ID" value="EEL_0000169501"/>
</dbReference>
<dbReference type="STRING" id="1147741.A0A0R3RJN6"/>
<evidence type="ECO:0000313" key="2">
    <source>
        <dbReference type="Proteomes" id="UP000050640"/>
    </source>
</evidence>
<feature type="transmembrane region" description="Helical" evidence="1">
    <location>
        <begin position="81"/>
        <end position="102"/>
    </location>
</feature>
<feature type="transmembrane region" description="Helical" evidence="1">
    <location>
        <begin position="37"/>
        <end position="61"/>
    </location>
</feature>
<accession>A0A0R3RJN6</accession>
<dbReference type="AlphaFoldDB" id="A0A0R3RJN6"/>
<reference evidence="3" key="1">
    <citation type="submission" date="2017-02" db="UniProtKB">
        <authorList>
            <consortium name="WormBaseParasite"/>
        </authorList>
    </citation>
    <scope>IDENTIFICATION</scope>
</reference>
<evidence type="ECO:0000313" key="3">
    <source>
        <dbReference type="WBParaSite" id="EEL_0000169501-mRNA-1"/>
    </source>
</evidence>